<organism evidence="1 2">
    <name type="scientific">Popillia japonica</name>
    <name type="common">Japanese beetle</name>
    <dbReference type="NCBI Taxonomy" id="7064"/>
    <lineage>
        <taxon>Eukaryota</taxon>
        <taxon>Metazoa</taxon>
        <taxon>Ecdysozoa</taxon>
        <taxon>Arthropoda</taxon>
        <taxon>Hexapoda</taxon>
        <taxon>Insecta</taxon>
        <taxon>Pterygota</taxon>
        <taxon>Neoptera</taxon>
        <taxon>Endopterygota</taxon>
        <taxon>Coleoptera</taxon>
        <taxon>Polyphaga</taxon>
        <taxon>Scarabaeiformia</taxon>
        <taxon>Scarabaeidae</taxon>
        <taxon>Rutelinae</taxon>
        <taxon>Popillia</taxon>
    </lineage>
</organism>
<name>A0AAW1IDJ5_POPJA</name>
<dbReference type="AlphaFoldDB" id="A0AAW1IDJ5"/>
<proteinExistence type="predicted"/>
<evidence type="ECO:0000313" key="1">
    <source>
        <dbReference type="EMBL" id="KAK9687564.1"/>
    </source>
</evidence>
<reference evidence="1 2" key="1">
    <citation type="journal article" date="2024" name="BMC Genomics">
        <title>De novo assembly and annotation of Popillia japonica's genome with initial clues to its potential as an invasive pest.</title>
        <authorList>
            <person name="Cucini C."/>
            <person name="Boschi S."/>
            <person name="Funari R."/>
            <person name="Cardaioli E."/>
            <person name="Iannotti N."/>
            <person name="Marturano G."/>
            <person name="Paoli F."/>
            <person name="Bruttini M."/>
            <person name="Carapelli A."/>
            <person name="Frati F."/>
            <person name="Nardi F."/>
        </authorList>
    </citation>
    <scope>NUCLEOTIDE SEQUENCE [LARGE SCALE GENOMIC DNA]</scope>
    <source>
        <strain evidence="1">DMR45628</strain>
    </source>
</reference>
<evidence type="ECO:0000313" key="2">
    <source>
        <dbReference type="Proteomes" id="UP001458880"/>
    </source>
</evidence>
<sequence length="96" mass="11108">MVNAIDADNEKFSINLLDALNLLHMAWQMATRQTIANCFRHGGFVMREDEFDSEDDLPLTGWLGGNQQDNTFAQAAFNEYVHLFTINRMAWREPTR</sequence>
<dbReference type="EMBL" id="JASPKY010000633">
    <property type="protein sequence ID" value="KAK9687564.1"/>
    <property type="molecule type" value="Genomic_DNA"/>
</dbReference>
<gene>
    <name evidence="1" type="ORF">QE152_g36165</name>
</gene>
<keyword evidence="2" id="KW-1185">Reference proteome</keyword>
<protein>
    <submittedName>
        <fullName evidence="1">Uncharacterized protein</fullName>
    </submittedName>
</protein>
<dbReference type="Proteomes" id="UP001458880">
    <property type="component" value="Unassembled WGS sequence"/>
</dbReference>
<accession>A0AAW1IDJ5</accession>
<comment type="caution">
    <text evidence="1">The sequence shown here is derived from an EMBL/GenBank/DDBJ whole genome shotgun (WGS) entry which is preliminary data.</text>
</comment>